<dbReference type="eggNOG" id="COG2814">
    <property type="taxonomic scope" value="Bacteria"/>
</dbReference>
<dbReference type="OrthoDB" id="5526080at2"/>
<evidence type="ECO:0000313" key="7">
    <source>
        <dbReference type="EMBL" id="ETX16208.1"/>
    </source>
</evidence>
<dbReference type="SUPFAM" id="SSF103473">
    <property type="entry name" value="MFS general substrate transporter"/>
    <property type="match status" value="1"/>
</dbReference>
<evidence type="ECO:0000313" key="8">
    <source>
        <dbReference type="Proteomes" id="UP000022447"/>
    </source>
</evidence>
<keyword evidence="3 5" id="KW-1133">Transmembrane helix</keyword>
<dbReference type="PANTHER" id="PTHR23514">
    <property type="entry name" value="BYPASS OF STOP CODON PROTEIN 6"/>
    <property type="match status" value="1"/>
</dbReference>
<feature type="transmembrane region" description="Helical" evidence="5">
    <location>
        <begin position="137"/>
        <end position="153"/>
    </location>
</feature>
<feature type="transmembrane region" description="Helical" evidence="5">
    <location>
        <begin position="236"/>
        <end position="256"/>
    </location>
</feature>
<dbReference type="InterPro" id="IPR020846">
    <property type="entry name" value="MFS_dom"/>
</dbReference>
<dbReference type="PANTHER" id="PTHR23514:SF13">
    <property type="entry name" value="INNER MEMBRANE PROTEIN YBJJ"/>
    <property type="match status" value="1"/>
</dbReference>
<dbReference type="Proteomes" id="UP000022447">
    <property type="component" value="Unassembled WGS sequence"/>
</dbReference>
<feature type="domain" description="Major facilitator superfamily (MFS) profile" evidence="6">
    <location>
        <begin position="202"/>
        <end position="385"/>
    </location>
</feature>
<keyword evidence="8" id="KW-1185">Reference proteome</keyword>
<dbReference type="RefSeq" id="WP_051489228.1">
    <property type="nucleotide sequence ID" value="NZ_JALZ01000002.1"/>
</dbReference>
<proteinExistence type="predicted"/>
<dbReference type="AlphaFoldDB" id="X7EM15"/>
<feature type="transmembrane region" description="Helical" evidence="5">
    <location>
        <begin position="292"/>
        <end position="315"/>
    </location>
</feature>
<dbReference type="InterPro" id="IPR011701">
    <property type="entry name" value="MFS"/>
</dbReference>
<gene>
    <name evidence="7" type="ORF">OCH239_08605</name>
</gene>
<dbReference type="Pfam" id="PF07690">
    <property type="entry name" value="MFS_1"/>
    <property type="match status" value="1"/>
</dbReference>
<feature type="transmembrane region" description="Helical" evidence="5">
    <location>
        <begin position="198"/>
        <end position="216"/>
    </location>
</feature>
<feature type="transmembrane region" description="Helical" evidence="5">
    <location>
        <begin position="355"/>
        <end position="377"/>
    </location>
</feature>
<sequence>MAMLDDLRSSRGPAAAFAAMAFFWGGFAALVPALKAQAGLSDGAFGLAHLLATIGAVGALMAAPWVSRRIGPLALPGTVLATALIMASQGLAQGAVSYTAWLFSGCVAMGLMDVLMNARVSRIEAETGRTLMNLNHAVYSLLYAAVAVAAGLARGAGASPGAIFAGLGLGVLALAVLSTRGPERPAAPAEGDGDAAGLSWLMLAPAGAIVCLAFLGEQATEGWSALHLERAQGVGAAASAIGPALLGLTMGIGRLGGQVATQRFSNRAVIRAASSLAAAGALVAAWAPSLAIAYLGFAALGLGLSTIVPTTFAWVGKRLPGHLREAAIARLSMVGYSGFFLGPPLMGFVAEGAGLVASFTLVAALLVAIPAILLPVLQRRQAGPA</sequence>
<organism evidence="7 8">
    <name type="scientific">Roseivivax halodurans JCM 10272</name>
    <dbReference type="NCBI Taxonomy" id="1449350"/>
    <lineage>
        <taxon>Bacteria</taxon>
        <taxon>Pseudomonadati</taxon>
        <taxon>Pseudomonadota</taxon>
        <taxon>Alphaproteobacteria</taxon>
        <taxon>Rhodobacterales</taxon>
        <taxon>Roseobacteraceae</taxon>
        <taxon>Roseivivax</taxon>
    </lineage>
</organism>
<dbReference type="STRING" id="1449350.OCH239_08605"/>
<comment type="caution">
    <text evidence="7">The sequence shown here is derived from an EMBL/GenBank/DDBJ whole genome shotgun (WGS) entry which is preliminary data.</text>
</comment>
<feature type="transmembrane region" description="Helical" evidence="5">
    <location>
        <begin position="12"/>
        <end position="34"/>
    </location>
</feature>
<reference evidence="7 8" key="1">
    <citation type="submission" date="2014-01" db="EMBL/GenBank/DDBJ databases">
        <title>Roseivivax halodurans JCM 10272 Genome Sequencing.</title>
        <authorList>
            <person name="Lai Q."/>
            <person name="Li G."/>
            <person name="Shao Z."/>
        </authorList>
    </citation>
    <scope>NUCLEOTIDE SEQUENCE [LARGE SCALE GENOMIC DNA]</scope>
    <source>
        <strain evidence="7 8">JCM 10272</strain>
    </source>
</reference>
<comment type="subcellular location">
    <subcellularLocation>
        <location evidence="1">Membrane</location>
        <topology evidence="1">Multi-pass membrane protein</topology>
    </subcellularLocation>
</comment>
<dbReference type="GO" id="GO:0016020">
    <property type="term" value="C:membrane"/>
    <property type="evidence" value="ECO:0007669"/>
    <property type="project" value="UniProtKB-SubCell"/>
</dbReference>
<feature type="transmembrane region" description="Helical" evidence="5">
    <location>
        <begin position="98"/>
        <end position="116"/>
    </location>
</feature>
<feature type="transmembrane region" description="Helical" evidence="5">
    <location>
        <begin position="159"/>
        <end position="177"/>
    </location>
</feature>
<dbReference type="PATRIC" id="fig|1449350.3.peg.768"/>
<evidence type="ECO:0000259" key="6">
    <source>
        <dbReference type="PROSITE" id="PS50850"/>
    </source>
</evidence>
<feature type="transmembrane region" description="Helical" evidence="5">
    <location>
        <begin position="327"/>
        <end position="349"/>
    </location>
</feature>
<accession>X7EM15</accession>
<dbReference type="PROSITE" id="PS50850">
    <property type="entry name" value="MFS"/>
    <property type="match status" value="1"/>
</dbReference>
<dbReference type="EMBL" id="JALZ01000002">
    <property type="protein sequence ID" value="ETX16208.1"/>
    <property type="molecule type" value="Genomic_DNA"/>
</dbReference>
<dbReference type="InterPro" id="IPR051788">
    <property type="entry name" value="MFS_Transporter"/>
</dbReference>
<keyword evidence="2 5" id="KW-0812">Transmembrane</keyword>
<dbReference type="GO" id="GO:0022857">
    <property type="term" value="F:transmembrane transporter activity"/>
    <property type="evidence" value="ECO:0007669"/>
    <property type="project" value="InterPro"/>
</dbReference>
<evidence type="ECO:0000256" key="1">
    <source>
        <dbReference type="ARBA" id="ARBA00004141"/>
    </source>
</evidence>
<feature type="transmembrane region" description="Helical" evidence="5">
    <location>
        <begin position="73"/>
        <end position="92"/>
    </location>
</feature>
<evidence type="ECO:0000256" key="4">
    <source>
        <dbReference type="ARBA" id="ARBA00023136"/>
    </source>
</evidence>
<dbReference type="InterPro" id="IPR036259">
    <property type="entry name" value="MFS_trans_sf"/>
</dbReference>
<name>X7EM15_9RHOB</name>
<evidence type="ECO:0000256" key="5">
    <source>
        <dbReference type="SAM" id="Phobius"/>
    </source>
</evidence>
<dbReference type="Gene3D" id="1.20.1250.20">
    <property type="entry name" value="MFS general substrate transporter like domains"/>
    <property type="match status" value="1"/>
</dbReference>
<evidence type="ECO:0000256" key="3">
    <source>
        <dbReference type="ARBA" id="ARBA00022989"/>
    </source>
</evidence>
<feature type="transmembrane region" description="Helical" evidence="5">
    <location>
        <begin position="268"/>
        <end position="286"/>
    </location>
</feature>
<feature type="transmembrane region" description="Helical" evidence="5">
    <location>
        <begin position="46"/>
        <end position="66"/>
    </location>
</feature>
<protein>
    <submittedName>
        <fullName evidence="7">MFS transporter</fullName>
    </submittedName>
</protein>
<keyword evidence="4 5" id="KW-0472">Membrane</keyword>
<evidence type="ECO:0000256" key="2">
    <source>
        <dbReference type="ARBA" id="ARBA00022692"/>
    </source>
</evidence>